<keyword evidence="3" id="KW-1185">Reference proteome</keyword>
<keyword evidence="1" id="KW-0175">Coiled coil</keyword>
<sequence>MAEAMGVKEALSWIRDCGCSRDVESNGSKGKIKNTINDQFGASTSVHDRSPQSLNLKSLNSISDLKDLASFRLDSLKRHLDHSHSEILKDIDSCHSRLHKRFKIQTQACQQVVDEAENEYKKMLERIKESQDAMKASYSELISEVQASAARVCKTTIPELLQSFEKAIDALRSRFGIAPTSSYN</sequence>
<dbReference type="PANTHER" id="PTHR37371:SF1">
    <property type="entry name" value="KINESIN-LIKE PROTEIN"/>
    <property type="match status" value="1"/>
</dbReference>
<dbReference type="EMBL" id="JBAMMX010000001">
    <property type="protein sequence ID" value="KAK6947325.1"/>
    <property type="molecule type" value="Genomic_DNA"/>
</dbReference>
<reference evidence="2 3" key="1">
    <citation type="submission" date="2023-12" db="EMBL/GenBank/DDBJ databases">
        <title>A high-quality genome assembly for Dillenia turbinata (Dilleniales).</title>
        <authorList>
            <person name="Chanderbali A."/>
        </authorList>
    </citation>
    <scope>NUCLEOTIDE SEQUENCE [LARGE SCALE GENOMIC DNA]</scope>
    <source>
        <strain evidence="2">LSX21</strain>
        <tissue evidence="2">Leaf</tissue>
    </source>
</reference>
<evidence type="ECO:0000256" key="1">
    <source>
        <dbReference type="SAM" id="Coils"/>
    </source>
</evidence>
<comment type="caution">
    <text evidence="2">The sequence shown here is derived from an EMBL/GenBank/DDBJ whole genome shotgun (WGS) entry which is preliminary data.</text>
</comment>
<organism evidence="2 3">
    <name type="scientific">Dillenia turbinata</name>
    <dbReference type="NCBI Taxonomy" id="194707"/>
    <lineage>
        <taxon>Eukaryota</taxon>
        <taxon>Viridiplantae</taxon>
        <taxon>Streptophyta</taxon>
        <taxon>Embryophyta</taxon>
        <taxon>Tracheophyta</taxon>
        <taxon>Spermatophyta</taxon>
        <taxon>Magnoliopsida</taxon>
        <taxon>eudicotyledons</taxon>
        <taxon>Gunneridae</taxon>
        <taxon>Pentapetalae</taxon>
        <taxon>Dilleniales</taxon>
        <taxon>Dilleniaceae</taxon>
        <taxon>Dillenia</taxon>
    </lineage>
</organism>
<gene>
    <name evidence="2" type="ORF">RJ641_000798</name>
</gene>
<protein>
    <submittedName>
        <fullName evidence="2">Uncharacterized protein</fullName>
    </submittedName>
</protein>
<evidence type="ECO:0000313" key="2">
    <source>
        <dbReference type="EMBL" id="KAK6947325.1"/>
    </source>
</evidence>
<accession>A0AAN8ZW36</accession>
<name>A0AAN8ZW36_9MAGN</name>
<dbReference type="PANTHER" id="PTHR37371">
    <property type="entry name" value="OS08G0180400 PROTEIN"/>
    <property type="match status" value="1"/>
</dbReference>
<dbReference type="AlphaFoldDB" id="A0AAN8ZW36"/>
<feature type="coiled-coil region" evidence="1">
    <location>
        <begin position="106"/>
        <end position="133"/>
    </location>
</feature>
<dbReference type="Proteomes" id="UP001370490">
    <property type="component" value="Unassembled WGS sequence"/>
</dbReference>
<proteinExistence type="predicted"/>
<evidence type="ECO:0000313" key="3">
    <source>
        <dbReference type="Proteomes" id="UP001370490"/>
    </source>
</evidence>